<dbReference type="EMBL" id="CM056741">
    <property type="protein sequence ID" value="KAJ8686949.1"/>
    <property type="molecule type" value="Genomic_DNA"/>
</dbReference>
<gene>
    <name evidence="1" type="ORF">QAD02_022743</name>
</gene>
<reference evidence="1" key="1">
    <citation type="submission" date="2023-04" db="EMBL/GenBank/DDBJ databases">
        <title>A chromosome-level genome assembly of the parasitoid wasp Eretmocerus hayati.</title>
        <authorList>
            <person name="Zhong Y."/>
            <person name="Liu S."/>
            <person name="Liu Y."/>
        </authorList>
    </citation>
    <scope>NUCLEOTIDE SEQUENCE</scope>
    <source>
        <strain evidence="1">ZJU_SS_LIU_2023</strain>
    </source>
</reference>
<dbReference type="Proteomes" id="UP001239111">
    <property type="component" value="Chromosome 1"/>
</dbReference>
<protein>
    <submittedName>
        <fullName evidence="1">Uncharacterized protein</fullName>
    </submittedName>
</protein>
<keyword evidence="2" id="KW-1185">Reference proteome</keyword>
<name>A0ACC2PTL9_9HYME</name>
<sequence>MDTRQEKTDQMPMKRVILMTCGSYNPPTHMHLRMFERARDHLHTLQVFKVIGGVISPVRDSVSNVDLADSSVRCNLVRLAIQNSTWIRLSTWDARQNISKSVRDTLEYHQNLLDSFLCNKPMDNLNIQDIEWLPDDVKNNVQDKSTIQIKLLCGSDLLENIAAPGFWADGDIADVVGKHGLVVIGKDTRNPSKFIYESDILSRYLHNIHVVTEWIPNEVNSTRIRRSLRRGESVKYLMNNSVIRAIYGEGIYEAQRLSNPDASTSKLSGSGVNNTTRMSQPREKCQSVLLMSCGSYNPPTHMHLRMFERARDHLHKLGNHVVVGGVISPVNDAYTKKDLASSQHRCEMLRLALQDSDWIKLSTWETRQSCWTRTRQSLQHHQSLLDALTDNRGNDANSNNLDPEDLDWIPTSLREPDSVMPEPVQIKLLCGGDLLESFATPGLWAEEDISTIVGQYGLIVITREGSNPYKFIYDSDILSRHLHNIQIVTEWIPNEVSSTRIRRALKRGESVKYLLPDDVIDYVYENGIYGANRSSVM</sequence>
<organism evidence="1 2">
    <name type="scientific">Eretmocerus hayati</name>
    <dbReference type="NCBI Taxonomy" id="131215"/>
    <lineage>
        <taxon>Eukaryota</taxon>
        <taxon>Metazoa</taxon>
        <taxon>Ecdysozoa</taxon>
        <taxon>Arthropoda</taxon>
        <taxon>Hexapoda</taxon>
        <taxon>Insecta</taxon>
        <taxon>Pterygota</taxon>
        <taxon>Neoptera</taxon>
        <taxon>Endopterygota</taxon>
        <taxon>Hymenoptera</taxon>
        <taxon>Apocrita</taxon>
        <taxon>Proctotrupomorpha</taxon>
        <taxon>Chalcidoidea</taxon>
        <taxon>Aphelinidae</taxon>
        <taxon>Aphelininae</taxon>
        <taxon>Eretmocerus</taxon>
    </lineage>
</organism>
<comment type="caution">
    <text evidence="1">The sequence shown here is derived from an EMBL/GenBank/DDBJ whole genome shotgun (WGS) entry which is preliminary data.</text>
</comment>
<evidence type="ECO:0000313" key="1">
    <source>
        <dbReference type="EMBL" id="KAJ8686949.1"/>
    </source>
</evidence>
<proteinExistence type="predicted"/>
<accession>A0ACC2PTL9</accession>
<evidence type="ECO:0000313" key="2">
    <source>
        <dbReference type="Proteomes" id="UP001239111"/>
    </source>
</evidence>